<feature type="compositionally biased region" description="Acidic residues" evidence="1">
    <location>
        <begin position="48"/>
        <end position="65"/>
    </location>
</feature>
<dbReference type="OrthoDB" id="3264159at2759"/>
<evidence type="ECO:0000313" key="3">
    <source>
        <dbReference type="Proteomes" id="UP000054270"/>
    </source>
</evidence>
<dbReference type="STRING" id="945553.A0A0D2PPC6"/>
<dbReference type="Proteomes" id="UP000054270">
    <property type="component" value="Unassembled WGS sequence"/>
</dbReference>
<accession>A0A0D2PPC6</accession>
<protein>
    <submittedName>
        <fullName evidence="2">Uncharacterized protein</fullName>
    </submittedName>
</protein>
<dbReference type="EMBL" id="KN817556">
    <property type="protein sequence ID" value="KJA21715.1"/>
    <property type="molecule type" value="Genomic_DNA"/>
</dbReference>
<keyword evidence="3" id="KW-1185">Reference proteome</keyword>
<feature type="region of interest" description="Disordered" evidence="1">
    <location>
        <begin position="32"/>
        <end position="69"/>
    </location>
</feature>
<gene>
    <name evidence="2" type="ORF">HYPSUDRAFT_202839</name>
</gene>
<evidence type="ECO:0000256" key="1">
    <source>
        <dbReference type="SAM" id="MobiDB-lite"/>
    </source>
</evidence>
<evidence type="ECO:0000313" key="2">
    <source>
        <dbReference type="EMBL" id="KJA21715.1"/>
    </source>
</evidence>
<organism evidence="2 3">
    <name type="scientific">Hypholoma sublateritium (strain FD-334 SS-4)</name>
    <dbReference type="NCBI Taxonomy" id="945553"/>
    <lineage>
        <taxon>Eukaryota</taxon>
        <taxon>Fungi</taxon>
        <taxon>Dikarya</taxon>
        <taxon>Basidiomycota</taxon>
        <taxon>Agaricomycotina</taxon>
        <taxon>Agaricomycetes</taxon>
        <taxon>Agaricomycetidae</taxon>
        <taxon>Agaricales</taxon>
        <taxon>Agaricineae</taxon>
        <taxon>Strophariaceae</taxon>
        <taxon>Hypholoma</taxon>
    </lineage>
</organism>
<proteinExistence type="predicted"/>
<reference evidence="3" key="1">
    <citation type="submission" date="2014-04" db="EMBL/GenBank/DDBJ databases">
        <title>Evolutionary Origins and Diversification of the Mycorrhizal Mutualists.</title>
        <authorList>
            <consortium name="DOE Joint Genome Institute"/>
            <consortium name="Mycorrhizal Genomics Consortium"/>
            <person name="Kohler A."/>
            <person name="Kuo A."/>
            <person name="Nagy L.G."/>
            <person name="Floudas D."/>
            <person name="Copeland A."/>
            <person name="Barry K.W."/>
            <person name="Cichocki N."/>
            <person name="Veneault-Fourrey C."/>
            <person name="LaButti K."/>
            <person name="Lindquist E.A."/>
            <person name="Lipzen A."/>
            <person name="Lundell T."/>
            <person name="Morin E."/>
            <person name="Murat C."/>
            <person name="Riley R."/>
            <person name="Ohm R."/>
            <person name="Sun H."/>
            <person name="Tunlid A."/>
            <person name="Henrissat B."/>
            <person name="Grigoriev I.V."/>
            <person name="Hibbett D.S."/>
            <person name="Martin F."/>
        </authorList>
    </citation>
    <scope>NUCLEOTIDE SEQUENCE [LARGE SCALE GENOMIC DNA]</scope>
    <source>
        <strain evidence="3">FD-334 SS-4</strain>
    </source>
</reference>
<name>A0A0D2PPC6_HYPSF</name>
<dbReference type="AlphaFoldDB" id="A0A0D2PPC6"/>
<sequence>MSERFEELRLCANDWKAETIALDIYRTWRDQWEKRQKKRKKPEKTTDDLVEDDKDGNNSDESDDDVSLKHGADRTAFEIARATKKRKSAPDAVAAANFIHTSAPGQTQQTLAAPVINMIPGALTHTGKEGILHGSLLQPMPSLQGSFNIINPLQSSHNAASIVSPFVGMPSGAQLPPQFASNVPALGAVNPIHNNVYPAQLPAAAANAKSRRMRPTKSITARNLCAIDWCKENKGTSDDFNKFWNGLPKEEKERYEALSKERSEQEKAST</sequence>